<evidence type="ECO:0000256" key="8">
    <source>
        <dbReference type="ARBA" id="ARBA00023242"/>
    </source>
</evidence>
<dbReference type="GO" id="GO:0003677">
    <property type="term" value="F:DNA binding"/>
    <property type="evidence" value="ECO:0007669"/>
    <property type="project" value="UniProtKB-KW"/>
</dbReference>
<name>A0A1D1Z3A0_9ARAE</name>
<dbReference type="InterPro" id="IPR030380">
    <property type="entry name" value="SAM_MeTfrase_DRM"/>
</dbReference>
<sequence>MVQTVKIEELDDSKKCSRINVDNETMSKIGISCLALCLPSSGQFCKTERSLPRSSCYHLRSHFIGMGFSPTLVDEAIKEYGEEDADAILDTLITHTESDQPTNDDIKKISPLLAMKFSREEIELAIDHLGESAPVSEIVEFILSAQSAQRYGKEINGSMVQPGESEEITSVDLSGEQNATRHLLDMGFMKEEIFSALDKFGSEVPICELADSIFATRIALNCVPEEKDSVEDKNNDGMQNPNEPICLDHSTPEHQNDCFSTAKIGETGTPTSNDVINGYRETRKGTKPKHISVYDKNCLKGSCPTTGTGESMASSLNAAVFDYEKMQKGKKAKHIFACDKITSYGNKRKDATTVTSKEHPHVTPLSYKGIRSLSSGSHKFKKPAHHTTSQNVHDVLPKSPFFFYGNVVDVSQETWTRMSQFLFEIEPEYVNTQFSSVFMRREGYFHNLPRDNRFHILPKPSMTIEDALPHTKRWWPSWDTRKQFSCISLDNAGVLHICDRLEKMLNDAQGIITKEQQMDVLHQCKTSNLIWVGPHKLSPLALDQIESILGYPVQHTQIQGLMPNARLRELKCCFQTDTLGYHISVLKKMYPSGLRVLSVFSGIGGAEVALYRLGIHLKCVVSIEASQVNQKILEKWWHSTGQSGQLRQIEGIERLSSQKIETLIEEFGGFDIVIGGSPCTCAPVSGRSVLDLNPGSGRSVLDLNLFYEFVRVFQRVRSIMGRN</sequence>
<dbReference type="SUPFAM" id="SSF53335">
    <property type="entry name" value="S-adenosyl-L-methionine-dependent methyltransferases"/>
    <property type="match status" value="1"/>
</dbReference>
<dbReference type="EC" id="2.1.1.37" evidence="2"/>
<dbReference type="InterPro" id="IPR001525">
    <property type="entry name" value="C5_MeTfrase"/>
</dbReference>
<keyword evidence="5" id="KW-0949">S-adenosyl-L-methionine</keyword>
<evidence type="ECO:0000256" key="6">
    <source>
        <dbReference type="ARBA" id="ARBA00022737"/>
    </source>
</evidence>
<organism evidence="10">
    <name type="scientific">Anthurium amnicola</name>
    <dbReference type="NCBI Taxonomy" id="1678845"/>
    <lineage>
        <taxon>Eukaryota</taxon>
        <taxon>Viridiplantae</taxon>
        <taxon>Streptophyta</taxon>
        <taxon>Embryophyta</taxon>
        <taxon>Tracheophyta</taxon>
        <taxon>Spermatophyta</taxon>
        <taxon>Magnoliopsida</taxon>
        <taxon>Liliopsida</taxon>
        <taxon>Araceae</taxon>
        <taxon>Pothoideae</taxon>
        <taxon>Potheae</taxon>
        <taxon>Anthurium</taxon>
    </lineage>
</organism>
<dbReference type="PROSITE" id="PS51680">
    <property type="entry name" value="SAM_MT_DRM"/>
    <property type="match status" value="1"/>
</dbReference>
<keyword evidence="3 10" id="KW-0489">Methyltransferase</keyword>
<evidence type="ECO:0000256" key="5">
    <source>
        <dbReference type="ARBA" id="ARBA00022691"/>
    </source>
</evidence>
<keyword evidence="6" id="KW-0677">Repeat</keyword>
<keyword evidence="7" id="KW-0238">DNA-binding</keyword>
<evidence type="ECO:0000256" key="3">
    <source>
        <dbReference type="ARBA" id="ARBA00022603"/>
    </source>
</evidence>
<evidence type="ECO:0000256" key="7">
    <source>
        <dbReference type="ARBA" id="ARBA00023125"/>
    </source>
</evidence>
<dbReference type="Gene3D" id="3.40.50.150">
    <property type="entry name" value="Vaccinia Virus protein VP39"/>
    <property type="match status" value="1"/>
</dbReference>
<evidence type="ECO:0000256" key="1">
    <source>
        <dbReference type="ARBA" id="ARBA00004123"/>
    </source>
</evidence>
<dbReference type="InterPro" id="IPR029063">
    <property type="entry name" value="SAM-dependent_MTases_sf"/>
</dbReference>
<dbReference type="PANTHER" id="PTHR23068">
    <property type="entry name" value="DNA CYTOSINE-5- -METHYLTRANSFERASE 3-RELATED"/>
    <property type="match status" value="1"/>
</dbReference>
<keyword evidence="8" id="KW-0539">Nucleus</keyword>
<proteinExistence type="predicted"/>
<evidence type="ECO:0000313" key="10">
    <source>
        <dbReference type="EMBL" id="JAT61380.1"/>
    </source>
</evidence>
<evidence type="ECO:0000256" key="2">
    <source>
        <dbReference type="ARBA" id="ARBA00011975"/>
    </source>
</evidence>
<evidence type="ECO:0000259" key="9">
    <source>
        <dbReference type="PROSITE" id="PS51680"/>
    </source>
</evidence>
<dbReference type="InterPro" id="IPR050390">
    <property type="entry name" value="C5-Methyltransferase"/>
</dbReference>
<dbReference type="Pfam" id="PF00145">
    <property type="entry name" value="DNA_methylase"/>
    <property type="match status" value="1"/>
</dbReference>
<dbReference type="GO" id="GO:0005634">
    <property type="term" value="C:nucleus"/>
    <property type="evidence" value="ECO:0007669"/>
    <property type="project" value="UniProtKB-SubCell"/>
</dbReference>
<dbReference type="EMBL" id="GDJX01006556">
    <property type="protein sequence ID" value="JAT61380.1"/>
    <property type="molecule type" value="Transcribed_RNA"/>
</dbReference>
<keyword evidence="4 10" id="KW-0808">Transferase</keyword>
<gene>
    <name evidence="10" type="primary">DRM2_10</name>
    <name evidence="10" type="ORF">g.62510</name>
</gene>
<protein>
    <recommendedName>
        <fullName evidence="2">DNA (cytosine-5-)-methyltransferase</fullName>
        <ecNumber evidence="2">2.1.1.37</ecNumber>
    </recommendedName>
</protein>
<accession>A0A1D1Z3A0</accession>
<dbReference type="GO" id="GO:0003886">
    <property type="term" value="F:DNA (cytosine-5-)-methyltransferase activity"/>
    <property type="evidence" value="ECO:0007669"/>
    <property type="project" value="UniProtKB-EC"/>
</dbReference>
<dbReference type="AlphaFoldDB" id="A0A1D1Z3A0"/>
<dbReference type="PANTHER" id="PTHR23068:SF11">
    <property type="entry name" value="INACTIVE DNA (CYTOSINE-5)-METHYLTRANSFERASE DRM3-RELATED"/>
    <property type="match status" value="1"/>
</dbReference>
<feature type="domain" description="SAM-dependent MTase DRM-type" evidence="9">
    <location>
        <begin position="388"/>
        <end position="723"/>
    </location>
</feature>
<dbReference type="GO" id="GO:0032259">
    <property type="term" value="P:methylation"/>
    <property type="evidence" value="ECO:0007669"/>
    <property type="project" value="UniProtKB-KW"/>
</dbReference>
<evidence type="ECO:0000256" key="4">
    <source>
        <dbReference type="ARBA" id="ARBA00022679"/>
    </source>
</evidence>
<reference evidence="10" key="1">
    <citation type="submission" date="2015-07" db="EMBL/GenBank/DDBJ databases">
        <title>Transcriptome Assembly of Anthurium amnicola.</title>
        <authorList>
            <person name="Suzuki J."/>
        </authorList>
    </citation>
    <scope>NUCLEOTIDE SEQUENCE</scope>
</reference>
<comment type="subcellular location">
    <subcellularLocation>
        <location evidence="1">Nucleus</location>
    </subcellularLocation>
</comment>